<comment type="subunit">
    <text evidence="3">Monomer.</text>
</comment>
<evidence type="ECO:0000256" key="9">
    <source>
        <dbReference type="ARBA" id="ARBA00022777"/>
    </source>
</evidence>
<evidence type="ECO:0000256" key="11">
    <source>
        <dbReference type="ARBA" id="ARBA00023056"/>
    </source>
</evidence>
<keyword evidence="8" id="KW-0547">Nucleotide-binding</keyword>
<organism evidence="16 17">
    <name type="scientific">Corynebacterium marinum DSM 44953</name>
    <dbReference type="NCBI Taxonomy" id="1224162"/>
    <lineage>
        <taxon>Bacteria</taxon>
        <taxon>Bacillati</taxon>
        <taxon>Actinomycetota</taxon>
        <taxon>Actinomycetes</taxon>
        <taxon>Mycobacteriales</taxon>
        <taxon>Corynebacteriaceae</taxon>
        <taxon>Corynebacterium</taxon>
    </lineage>
</organism>
<dbReference type="UniPathway" id="UPA00164"/>
<keyword evidence="10" id="KW-0067">ATP-binding</keyword>
<evidence type="ECO:0000256" key="12">
    <source>
        <dbReference type="ARBA" id="ARBA00023277"/>
    </source>
</evidence>
<evidence type="ECO:0000259" key="15">
    <source>
        <dbReference type="Pfam" id="PF18085"/>
    </source>
</evidence>
<evidence type="ECO:0000256" key="13">
    <source>
        <dbReference type="ARBA" id="ARBA00031251"/>
    </source>
</evidence>
<keyword evidence="12" id="KW-0119">Carbohydrate metabolism</keyword>
<dbReference type="HOGENOM" id="CLU_029675_0_0_11"/>
<keyword evidence="7" id="KW-0808">Transferase</keyword>
<keyword evidence="6" id="KW-0321">Glycogen metabolism</keyword>
<evidence type="ECO:0000256" key="8">
    <source>
        <dbReference type="ARBA" id="ARBA00022741"/>
    </source>
</evidence>
<dbReference type="EMBL" id="CP007790">
    <property type="protein sequence ID" value="AJK69444.1"/>
    <property type="molecule type" value="Genomic_DNA"/>
</dbReference>
<dbReference type="InterPro" id="IPR040999">
    <property type="entry name" value="Mak_N_cap"/>
</dbReference>
<dbReference type="KEGG" id="cmq:B840_09255"/>
<evidence type="ECO:0000256" key="4">
    <source>
        <dbReference type="ARBA" id="ARBA00011962"/>
    </source>
</evidence>
<evidence type="ECO:0000256" key="14">
    <source>
        <dbReference type="ARBA" id="ARBA00049067"/>
    </source>
</evidence>
<keyword evidence="11" id="KW-0320">Glycogen biosynthesis</keyword>
<dbReference type="InterPro" id="IPR011009">
    <property type="entry name" value="Kinase-like_dom_sf"/>
</dbReference>
<protein>
    <recommendedName>
        <fullName evidence="5">Maltokinase</fullName>
        <ecNumber evidence="4">2.7.1.175</ecNumber>
    </recommendedName>
    <alternativeName>
        <fullName evidence="13">Maltose-1-phosphate synthase</fullName>
    </alternativeName>
</protein>
<dbReference type="GO" id="GO:0005524">
    <property type="term" value="F:ATP binding"/>
    <property type="evidence" value="ECO:0007669"/>
    <property type="project" value="UniProtKB-KW"/>
</dbReference>
<name>A0A0B6TT77_9CORY</name>
<dbReference type="GO" id="GO:0005978">
    <property type="term" value="P:glycogen biosynthetic process"/>
    <property type="evidence" value="ECO:0007669"/>
    <property type="project" value="UniProtKB-UniPathway"/>
</dbReference>
<evidence type="ECO:0000256" key="6">
    <source>
        <dbReference type="ARBA" id="ARBA00022600"/>
    </source>
</evidence>
<evidence type="ECO:0000256" key="5">
    <source>
        <dbReference type="ARBA" id="ARBA00013882"/>
    </source>
</evidence>
<dbReference type="Pfam" id="PF18085">
    <property type="entry name" value="Mak_N_cap"/>
    <property type="match status" value="1"/>
</dbReference>
<proteinExistence type="inferred from homology"/>
<keyword evidence="17" id="KW-1185">Reference proteome</keyword>
<comment type="catalytic activity">
    <reaction evidence="14">
        <text>D-maltose + ATP = alpha-maltose 1-phosphate + ADP + H(+)</text>
        <dbReference type="Rhea" id="RHEA:31915"/>
        <dbReference type="ChEBI" id="CHEBI:15378"/>
        <dbReference type="ChEBI" id="CHEBI:17306"/>
        <dbReference type="ChEBI" id="CHEBI:30616"/>
        <dbReference type="ChEBI" id="CHEBI:63576"/>
        <dbReference type="ChEBI" id="CHEBI:456216"/>
        <dbReference type="EC" id="2.7.1.175"/>
    </reaction>
</comment>
<evidence type="ECO:0000256" key="1">
    <source>
        <dbReference type="ARBA" id="ARBA00004964"/>
    </source>
</evidence>
<dbReference type="STRING" id="1224162.B840_09255"/>
<evidence type="ECO:0000256" key="7">
    <source>
        <dbReference type="ARBA" id="ARBA00022679"/>
    </source>
</evidence>
<evidence type="ECO:0000256" key="10">
    <source>
        <dbReference type="ARBA" id="ARBA00022840"/>
    </source>
</evidence>
<dbReference type="EC" id="2.7.1.175" evidence="4"/>
<feature type="domain" description="Maltokinase N-terminal cap" evidence="15">
    <location>
        <begin position="9"/>
        <end position="83"/>
    </location>
</feature>
<evidence type="ECO:0000313" key="16">
    <source>
        <dbReference type="EMBL" id="AJK69444.1"/>
    </source>
</evidence>
<dbReference type="AlphaFoldDB" id="A0A0B6TT77"/>
<evidence type="ECO:0000256" key="2">
    <source>
        <dbReference type="ARBA" id="ARBA00006219"/>
    </source>
</evidence>
<evidence type="ECO:0000313" key="17">
    <source>
        <dbReference type="Proteomes" id="UP000031928"/>
    </source>
</evidence>
<accession>A0A0B6TT77</accession>
<evidence type="ECO:0000256" key="3">
    <source>
        <dbReference type="ARBA" id="ARBA00011245"/>
    </source>
</evidence>
<comment type="pathway">
    <text evidence="1">Glycan biosynthesis; glycogen biosynthesis.</text>
</comment>
<sequence>MDLARMLLDARFYGAKSDPIEDVEIVREVSVDDSDEARLLILRVAHGGRHSLYQVLVDATGDDILATSPELYLGAVAGGVGTRHGEDLPTGAARAVGGEQSNTSLIVGDRMLKVFRRLEAGENPDVELLSRIPDCPNVAPVRGWVTAEIDGTDHTLAMVQDFVPDADDGWRFALGFSALDAPFGAEASLLGEATRAVHEALAQALPTESVGLSELAAKLTRQLDELVERAPVLAEYADDARAVYAALDGGDTRVQRVHGDLHLGQVLRTPDTYILIDFEGEPARPLADRRMPDSPLRDVAGILRSLDYAAHFPAHSGGAGSEDPASWAQAAAEAFLEGYGIAPGPLLDAYVLDKALYEVVYESDNRPEWVDIPLAAVRRILGRE</sequence>
<dbReference type="Gene3D" id="3.90.1200.10">
    <property type="match status" value="1"/>
</dbReference>
<gene>
    <name evidence="16" type="ORF">B840_09255</name>
</gene>
<comment type="similarity">
    <text evidence="2">Belongs to the aminoglycoside phosphotransferase family.</text>
</comment>
<dbReference type="RefSeq" id="WP_042621885.1">
    <property type="nucleotide sequence ID" value="NZ_CP007790.1"/>
</dbReference>
<dbReference type="SUPFAM" id="SSF56112">
    <property type="entry name" value="Protein kinase-like (PK-like)"/>
    <property type="match status" value="1"/>
</dbReference>
<dbReference type="OrthoDB" id="3787729at2"/>
<reference evidence="16 17" key="1">
    <citation type="submission" date="2014-05" db="EMBL/GenBank/DDBJ databases">
        <title>Complete genome sequence of Corynebacterium marinum DSM 44953.</title>
        <authorList>
            <person name="Schaffert L."/>
            <person name="Albersmeier A."/>
            <person name="Kalinowski J."/>
            <person name="Ruckert C."/>
        </authorList>
    </citation>
    <scope>NUCLEOTIDE SEQUENCE [LARGE SCALE GENOMIC DNA]</scope>
    <source>
        <strain evidence="16 17">DSM 44953</strain>
    </source>
</reference>
<dbReference type="Proteomes" id="UP000031928">
    <property type="component" value="Chromosome"/>
</dbReference>
<keyword evidence="9" id="KW-0418">Kinase</keyword>
<dbReference type="GO" id="GO:0016301">
    <property type="term" value="F:kinase activity"/>
    <property type="evidence" value="ECO:0007669"/>
    <property type="project" value="UniProtKB-KW"/>
</dbReference>